<evidence type="ECO:0000313" key="2">
    <source>
        <dbReference type="Proteomes" id="UP001597337"/>
    </source>
</evidence>
<name>A0ABW4YDS0_9GAMM</name>
<accession>A0ABW4YDS0</accession>
<dbReference type="Proteomes" id="UP001597337">
    <property type="component" value="Unassembled WGS sequence"/>
</dbReference>
<dbReference type="RefSeq" id="WP_386028596.1">
    <property type="nucleotide sequence ID" value="NZ_JBHUHX010000055.1"/>
</dbReference>
<evidence type="ECO:0000313" key="1">
    <source>
        <dbReference type="EMBL" id="MFD2113760.1"/>
    </source>
</evidence>
<gene>
    <name evidence="1" type="ORF">ACFSJC_18075</name>
</gene>
<protein>
    <submittedName>
        <fullName evidence="1">Uncharacterized protein</fullName>
    </submittedName>
</protein>
<reference evidence="2" key="1">
    <citation type="journal article" date="2019" name="Int. J. Syst. Evol. Microbiol.">
        <title>The Global Catalogue of Microorganisms (GCM) 10K type strain sequencing project: providing services to taxonomists for standard genome sequencing and annotation.</title>
        <authorList>
            <consortium name="The Broad Institute Genomics Platform"/>
            <consortium name="The Broad Institute Genome Sequencing Center for Infectious Disease"/>
            <person name="Wu L."/>
            <person name="Ma J."/>
        </authorList>
    </citation>
    <scope>NUCLEOTIDE SEQUENCE [LARGE SCALE GENOMIC DNA]</scope>
    <source>
        <strain evidence="2">KACC 12597</strain>
    </source>
</reference>
<proteinExistence type="predicted"/>
<keyword evidence="2" id="KW-1185">Reference proteome</keyword>
<sequence>MEEAIPVIPGPPSLFTYFYYRSALVFRIIPTPDASFRHIPCTIFEFVEIRTPVKPVPKYFSQTIEWIKFELCYYSENQ</sequence>
<comment type="caution">
    <text evidence="1">The sequence shown here is derived from an EMBL/GenBank/DDBJ whole genome shotgun (WGS) entry which is preliminary data.</text>
</comment>
<organism evidence="1 2">
    <name type="scientific">Thiorhodococcus fuscus</name>
    <dbReference type="NCBI Taxonomy" id="527200"/>
    <lineage>
        <taxon>Bacteria</taxon>
        <taxon>Pseudomonadati</taxon>
        <taxon>Pseudomonadota</taxon>
        <taxon>Gammaproteobacteria</taxon>
        <taxon>Chromatiales</taxon>
        <taxon>Chromatiaceae</taxon>
        <taxon>Thiorhodococcus</taxon>
    </lineage>
</organism>
<dbReference type="EMBL" id="JBHUHX010000055">
    <property type="protein sequence ID" value="MFD2113760.1"/>
    <property type="molecule type" value="Genomic_DNA"/>
</dbReference>